<keyword evidence="7" id="KW-0479">Metal-binding</keyword>
<keyword evidence="10 13" id="KW-1133">Transmembrane helix</keyword>
<evidence type="ECO:0000256" key="11">
    <source>
        <dbReference type="ARBA" id="ARBA00023049"/>
    </source>
</evidence>
<feature type="transmembrane region" description="Helical" evidence="13">
    <location>
        <begin position="182"/>
        <end position="205"/>
    </location>
</feature>
<dbReference type="Pfam" id="PF02163">
    <property type="entry name" value="Peptidase_M50"/>
    <property type="match status" value="1"/>
</dbReference>
<dbReference type="InterPro" id="IPR052348">
    <property type="entry name" value="Metallopeptidase_M50B"/>
</dbReference>
<evidence type="ECO:0000256" key="13">
    <source>
        <dbReference type="SAM" id="Phobius"/>
    </source>
</evidence>
<evidence type="ECO:0000256" key="6">
    <source>
        <dbReference type="ARBA" id="ARBA00022692"/>
    </source>
</evidence>
<dbReference type="InterPro" id="IPR044537">
    <property type="entry name" value="Rip2-like"/>
</dbReference>
<name>A0A969WA23_9GAMM</name>
<comment type="cofactor">
    <cofactor evidence="1">
        <name>Zn(2+)</name>
        <dbReference type="ChEBI" id="CHEBI:29105"/>
    </cofactor>
</comment>
<feature type="transmembrane region" description="Helical" evidence="13">
    <location>
        <begin position="133"/>
        <end position="153"/>
    </location>
</feature>
<evidence type="ECO:0000313" key="16">
    <source>
        <dbReference type="Proteomes" id="UP000653472"/>
    </source>
</evidence>
<sequence>MPMEFTIVQKIAIWALPVIFAITVHEAAHGYAARALGDRTAQMLGRLSLNPIRHIDPLGTIIVPGILLMLGGFLFGWAKPVPVDYRNLKNPRRDMAIVAAAGPLSNAAMAIGWGLLLKVALAMNASDGIWLGLRYMSVAGIIINLVLMVLNLIPLPPLDGGRVLTGLLPARAAFQFAKLERYGMFILLGLVLIPGLLSAIMYWPLLIAESSLYSLLGLNSGTALMTGS</sequence>
<dbReference type="Proteomes" id="UP000653472">
    <property type="component" value="Unassembled WGS sequence"/>
</dbReference>
<feature type="transmembrane region" description="Helical" evidence="13">
    <location>
        <begin position="12"/>
        <end position="37"/>
    </location>
</feature>
<protein>
    <submittedName>
        <fullName evidence="15">Site-2 protease family protein</fullName>
    </submittedName>
</protein>
<proteinExistence type="inferred from homology"/>
<evidence type="ECO:0000256" key="9">
    <source>
        <dbReference type="ARBA" id="ARBA00022833"/>
    </source>
</evidence>
<dbReference type="GO" id="GO:0006508">
    <property type="term" value="P:proteolysis"/>
    <property type="evidence" value="ECO:0007669"/>
    <property type="project" value="UniProtKB-KW"/>
</dbReference>
<evidence type="ECO:0000256" key="1">
    <source>
        <dbReference type="ARBA" id="ARBA00001947"/>
    </source>
</evidence>
<keyword evidence="8" id="KW-0378">Hydrolase</keyword>
<evidence type="ECO:0000256" key="5">
    <source>
        <dbReference type="ARBA" id="ARBA00022670"/>
    </source>
</evidence>
<feature type="transmembrane region" description="Helical" evidence="13">
    <location>
        <begin position="58"/>
        <end position="77"/>
    </location>
</feature>
<keyword evidence="16" id="KW-1185">Reference proteome</keyword>
<keyword evidence="9" id="KW-0862">Zinc</keyword>
<keyword evidence="5 15" id="KW-0645">Protease</keyword>
<keyword evidence="12 13" id="KW-0472">Membrane</keyword>
<evidence type="ECO:0000256" key="7">
    <source>
        <dbReference type="ARBA" id="ARBA00022723"/>
    </source>
</evidence>
<dbReference type="EMBL" id="JAAVXB010000004">
    <property type="protein sequence ID" value="NKF22664.1"/>
    <property type="molecule type" value="Genomic_DNA"/>
</dbReference>
<evidence type="ECO:0000259" key="14">
    <source>
        <dbReference type="Pfam" id="PF02163"/>
    </source>
</evidence>
<keyword evidence="11" id="KW-0482">Metalloprotease</keyword>
<evidence type="ECO:0000256" key="10">
    <source>
        <dbReference type="ARBA" id="ARBA00022989"/>
    </source>
</evidence>
<comment type="caution">
    <text evidence="15">The sequence shown here is derived from an EMBL/GenBank/DDBJ whole genome shotgun (WGS) entry which is preliminary data.</text>
</comment>
<dbReference type="GO" id="GO:0046872">
    <property type="term" value="F:metal ion binding"/>
    <property type="evidence" value="ECO:0007669"/>
    <property type="project" value="UniProtKB-KW"/>
</dbReference>
<evidence type="ECO:0000256" key="12">
    <source>
        <dbReference type="ARBA" id="ARBA00023136"/>
    </source>
</evidence>
<comment type="similarity">
    <text evidence="3">Belongs to the peptidase M50B family.</text>
</comment>
<dbReference type="CDD" id="cd06158">
    <property type="entry name" value="S2P-M50_like_1"/>
    <property type="match status" value="1"/>
</dbReference>
<accession>A0A969WA23</accession>
<dbReference type="AlphaFoldDB" id="A0A969WA23"/>
<dbReference type="GO" id="GO:0005886">
    <property type="term" value="C:plasma membrane"/>
    <property type="evidence" value="ECO:0007669"/>
    <property type="project" value="UniProtKB-SubCell"/>
</dbReference>
<evidence type="ECO:0000256" key="2">
    <source>
        <dbReference type="ARBA" id="ARBA00004651"/>
    </source>
</evidence>
<feature type="domain" description="Peptidase M50" evidence="14">
    <location>
        <begin position="133"/>
        <end position="192"/>
    </location>
</feature>
<comment type="subcellular location">
    <subcellularLocation>
        <location evidence="2">Cell membrane</location>
        <topology evidence="2">Multi-pass membrane protein</topology>
    </subcellularLocation>
</comment>
<dbReference type="PANTHER" id="PTHR35864:SF1">
    <property type="entry name" value="ZINC METALLOPROTEASE YWHC-RELATED"/>
    <property type="match status" value="1"/>
</dbReference>
<dbReference type="PANTHER" id="PTHR35864">
    <property type="entry name" value="ZINC METALLOPROTEASE MJ0611-RELATED"/>
    <property type="match status" value="1"/>
</dbReference>
<keyword evidence="4" id="KW-1003">Cell membrane</keyword>
<keyword evidence="6 13" id="KW-0812">Transmembrane</keyword>
<dbReference type="InterPro" id="IPR008915">
    <property type="entry name" value="Peptidase_M50"/>
</dbReference>
<evidence type="ECO:0000256" key="3">
    <source>
        <dbReference type="ARBA" id="ARBA00007931"/>
    </source>
</evidence>
<organism evidence="15 16">
    <name type="scientific">Solimonas marina</name>
    <dbReference type="NCBI Taxonomy" id="2714601"/>
    <lineage>
        <taxon>Bacteria</taxon>
        <taxon>Pseudomonadati</taxon>
        <taxon>Pseudomonadota</taxon>
        <taxon>Gammaproteobacteria</taxon>
        <taxon>Nevskiales</taxon>
        <taxon>Nevskiaceae</taxon>
        <taxon>Solimonas</taxon>
    </lineage>
</organism>
<reference evidence="15" key="1">
    <citation type="submission" date="2020-03" db="EMBL/GenBank/DDBJ databases">
        <title>Solimonas marina sp. nov., isolated from deep seawater of the Pacific Ocean.</title>
        <authorList>
            <person name="Liu X."/>
            <person name="Lai Q."/>
            <person name="Sun F."/>
            <person name="Gai Y."/>
            <person name="Li G."/>
            <person name="Shao Z."/>
        </authorList>
    </citation>
    <scope>NUCLEOTIDE SEQUENCE</scope>
    <source>
        <strain evidence="15">C16B3</strain>
    </source>
</reference>
<evidence type="ECO:0000313" key="15">
    <source>
        <dbReference type="EMBL" id="NKF22664.1"/>
    </source>
</evidence>
<dbReference type="RefSeq" id="WP_168147903.1">
    <property type="nucleotide sequence ID" value="NZ_JAAVXB010000004.1"/>
</dbReference>
<dbReference type="GO" id="GO:0008237">
    <property type="term" value="F:metallopeptidase activity"/>
    <property type="evidence" value="ECO:0007669"/>
    <property type="project" value="UniProtKB-KW"/>
</dbReference>
<gene>
    <name evidence="15" type="ORF">G7Y82_10070</name>
</gene>
<evidence type="ECO:0000256" key="8">
    <source>
        <dbReference type="ARBA" id="ARBA00022801"/>
    </source>
</evidence>
<evidence type="ECO:0000256" key="4">
    <source>
        <dbReference type="ARBA" id="ARBA00022475"/>
    </source>
</evidence>
<feature type="transmembrane region" description="Helical" evidence="13">
    <location>
        <begin position="97"/>
        <end position="121"/>
    </location>
</feature>